<feature type="repeat" description="PPR" evidence="2">
    <location>
        <begin position="447"/>
        <end position="484"/>
    </location>
</feature>
<keyword evidence="1" id="KW-0677">Repeat</keyword>
<dbReference type="PANTHER" id="PTHR47942">
    <property type="entry name" value="TETRATRICOPEPTIDE REPEAT (TPR)-LIKE SUPERFAMILY PROTEIN-RELATED"/>
    <property type="match status" value="1"/>
</dbReference>
<dbReference type="InterPro" id="IPR051222">
    <property type="entry name" value="PPR/CCM1_RNA-binding"/>
</dbReference>
<dbReference type="Gene3D" id="1.25.40.10">
    <property type="entry name" value="Tetratricopeptide repeat domain"/>
    <property type="match status" value="4"/>
</dbReference>
<reference evidence="4" key="1">
    <citation type="submission" date="2021-01" db="EMBL/GenBank/DDBJ databases">
        <authorList>
            <person name="Corre E."/>
            <person name="Pelletier E."/>
            <person name="Niang G."/>
            <person name="Scheremetjew M."/>
            <person name="Finn R."/>
            <person name="Kale V."/>
            <person name="Holt S."/>
            <person name="Cochrane G."/>
            <person name="Meng A."/>
            <person name="Brown T."/>
            <person name="Cohen L."/>
        </authorList>
    </citation>
    <scope>NUCLEOTIDE SEQUENCE</scope>
    <source>
        <strain evidence="4">B650</strain>
    </source>
</reference>
<dbReference type="EMBL" id="HBGY01020409">
    <property type="protein sequence ID" value="CAD9589336.1"/>
    <property type="molecule type" value="Transcribed_RNA"/>
</dbReference>
<dbReference type="Pfam" id="PF13812">
    <property type="entry name" value="PPR_3"/>
    <property type="match status" value="3"/>
</dbReference>
<feature type="compositionally biased region" description="Polar residues" evidence="3">
    <location>
        <begin position="701"/>
        <end position="713"/>
    </location>
</feature>
<evidence type="ECO:0000256" key="2">
    <source>
        <dbReference type="PROSITE-ProRule" id="PRU00708"/>
    </source>
</evidence>
<evidence type="ECO:0008006" key="5">
    <source>
        <dbReference type="Google" id="ProtNLM"/>
    </source>
</evidence>
<evidence type="ECO:0000313" key="4">
    <source>
        <dbReference type="EMBL" id="CAD9589336.1"/>
    </source>
</evidence>
<evidence type="ECO:0000256" key="1">
    <source>
        <dbReference type="ARBA" id="ARBA00022737"/>
    </source>
</evidence>
<evidence type="ECO:0000256" key="3">
    <source>
        <dbReference type="SAM" id="MobiDB-lite"/>
    </source>
</evidence>
<protein>
    <recommendedName>
        <fullName evidence="5">Pentacotripeptide-repeat region of PRORP domain-containing protein</fullName>
    </recommendedName>
</protein>
<feature type="region of interest" description="Disordered" evidence="3">
    <location>
        <begin position="679"/>
        <end position="713"/>
    </location>
</feature>
<gene>
    <name evidence="4" type="ORF">LDAN0321_LOCUS12859</name>
</gene>
<sequence length="713" mass="80047">MIEFFTLLNAGRLEEAESIVFGGDGSDNVEDDDGTTNDTVKLLSLTRLMNEWIREGDLERAYGFFARIEKPDSFAFNSIIHGLANSNEVGSSGRAEVILRRFEEMSRTGALDAQPNEETYKPVVHAFLRENLTERAEELLFRMEELHAEGIYDFKPDIGLYNSVLNGWAKQCRINRDAGKRAVSLIDHLIEGPYTPRPNTISFNCAISAQTSSRLAAGLLAKMEELDKTNHSDCEPDGVTFASLINVYSKGYFPQKAESVLNWMVEQYKLTGENRFQPTNVHYNTVIDGWVRKRDDKRCGEKAEMLFNAMLKCYESGDEGVKPDLLTFNLVMRALGNSGDAASAQKVEAMLLMLESGLKQFEEVHTNVKTYNIAINVWSKCKEKGSAKRAEAIFNRMKELYESGANDQLKPDVYTYTTLIDAYSKIGASRKAEGVLALMEEDGVPANVLTYNSLISSWARSGDPSAPEEAERILDRMIKVGIRPDASSYTALMDVYSKSPDSLTDVCHRVEEILRFMENKYQDGDMALKPNVWSYTTVINAYAKSNEKLKAQKARSILSSMNPVNKADAYVEPNIYTFNAVLNACAYSIGDSEEKMNVFKIASRTFADLTQSKTCAPDAITYGTFLRCCSSLMQPGKERDSIVEVVFTRCIKEQKISDFVLTQVREAASKELYQKLRPRDATREVKSSTSNSKKPWDQPRSILSLNRPINITS</sequence>
<feature type="repeat" description="PPR" evidence="2">
    <location>
        <begin position="412"/>
        <end position="446"/>
    </location>
</feature>
<dbReference type="InterPro" id="IPR002885">
    <property type="entry name" value="PPR_rpt"/>
</dbReference>
<organism evidence="4">
    <name type="scientific">Leptocylindrus danicus</name>
    <dbReference type="NCBI Taxonomy" id="163516"/>
    <lineage>
        <taxon>Eukaryota</taxon>
        <taxon>Sar</taxon>
        <taxon>Stramenopiles</taxon>
        <taxon>Ochrophyta</taxon>
        <taxon>Bacillariophyta</taxon>
        <taxon>Coscinodiscophyceae</taxon>
        <taxon>Chaetocerotophycidae</taxon>
        <taxon>Leptocylindrales</taxon>
        <taxon>Leptocylindraceae</taxon>
        <taxon>Leptocylindrus</taxon>
    </lineage>
</organism>
<dbReference type="AlphaFoldDB" id="A0A7S2KX29"/>
<proteinExistence type="predicted"/>
<dbReference type="PROSITE" id="PS51375">
    <property type="entry name" value="PPR"/>
    <property type="match status" value="2"/>
</dbReference>
<accession>A0A7S2KX29</accession>
<dbReference type="Pfam" id="PF01535">
    <property type="entry name" value="PPR"/>
    <property type="match status" value="1"/>
</dbReference>
<dbReference type="NCBIfam" id="TIGR00756">
    <property type="entry name" value="PPR"/>
    <property type="match status" value="2"/>
</dbReference>
<dbReference type="InterPro" id="IPR011990">
    <property type="entry name" value="TPR-like_helical_dom_sf"/>
</dbReference>
<name>A0A7S2KX29_9STRA</name>
<dbReference type="PANTHER" id="PTHR47942:SF63">
    <property type="entry name" value="PENTATRICOPEPTIDE REPEAT-CONTAINING PROTEIN"/>
    <property type="match status" value="1"/>
</dbReference>